<name>A0AAN5C7W0_9BILA</name>
<proteinExistence type="predicted"/>
<reference evidence="3" key="1">
    <citation type="submission" date="2022-10" db="EMBL/GenBank/DDBJ databases">
        <title>Genome assembly of Pristionchus species.</title>
        <authorList>
            <person name="Yoshida K."/>
            <person name="Sommer R.J."/>
        </authorList>
    </citation>
    <scope>NUCLEOTIDE SEQUENCE [LARGE SCALE GENOMIC DNA]</scope>
    <source>
        <strain evidence="3">RS5460</strain>
    </source>
</reference>
<protein>
    <submittedName>
        <fullName evidence="2">Uncharacterized protein</fullName>
    </submittedName>
</protein>
<feature type="region of interest" description="Disordered" evidence="1">
    <location>
        <begin position="48"/>
        <end position="96"/>
    </location>
</feature>
<evidence type="ECO:0000313" key="2">
    <source>
        <dbReference type="EMBL" id="GMR40788.1"/>
    </source>
</evidence>
<dbReference type="AlphaFoldDB" id="A0AAN5C7W0"/>
<accession>A0AAN5C7W0</accession>
<keyword evidence="3" id="KW-1185">Reference proteome</keyword>
<evidence type="ECO:0000256" key="1">
    <source>
        <dbReference type="SAM" id="MobiDB-lite"/>
    </source>
</evidence>
<dbReference type="EMBL" id="BTRK01000003">
    <property type="protein sequence ID" value="GMR40788.1"/>
    <property type="molecule type" value="Genomic_DNA"/>
</dbReference>
<sequence>VDDLLEGSDQVHENDTEEKGGHLLCCLPQRRVLQQFRKHGYGSYVDESACSERENGGGGCGIGETRVNSQESEHTARKSTRSCDQLDVHRLSPRVP</sequence>
<gene>
    <name evidence="2" type="ORF">PMAYCL1PPCAC_10983</name>
</gene>
<dbReference type="Proteomes" id="UP001328107">
    <property type="component" value="Unassembled WGS sequence"/>
</dbReference>
<organism evidence="2 3">
    <name type="scientific">Pristionchus mayeri</name>
    <dbReference type="NCBI Taxonomy" id="1317129"/>
    <lineage>
        <taxon>Eukaryota</taxon>
        <taxon>Metazoa</taxon>
        <taxon>Ecdysozoa</taxon>
        <taxon>Nematoda</taxon>
        <taxon>Chromadorea</taxon>
        <taxon>Rhabditida</taxon>
        <taxon>Rhabditina</taxon>
        <taxon>Diplogasteromorpha</taxon>
        <taxon>Diplogasteroidea</taxon>
        <taxon>Neodiplogasteridae</taxon>
        <taxon>Pristionchus</taxon>
    </lineage>
</organism>
<comment type="caution">
    <text evidence="2">The sequence shown here is derived from an EMBL/GenBank/DDBJ whole genome shotgun (WGS) entry which is preliminary data.</text>
</comment>
<feature type="non-terminal residue" evidence="2">
    <location>
        <position position="1"/>
    </location>
</feature>
<evidence type="ECO:0000313" key="3">
    <source>
        <dbReference type="Proteomes" id="UP001328107"/>
    </source>
</evidence>